<feature type="chain" id="PRO_5003954471" description="Peptidyl-prolyl cis-trans isomerase" evidence="7">
    <location>
        <begin position="20"/>
        <end position="301"/>
    </location>
</feature>
<evidence type="ECO:0000256" key="1">
    <source>
        <dbReference type="ARBA" id="ARBA00000971"/>
    </source>
</evidence>
<organism evidence="9 10">
    <name type="scientific">Porphyromonas catoniae F0037</name>
    <dbReference type="NCBI Taxonomy" id="1127696"/>
    <lineage>
        <taxon>Bacteria</taxon>
        <taxon>Pseudomonadati</taxon>
        <taxon>Bacteroidota</taxon>
        <taxon>Bacteroidia</taxon>
        <taxon>Bacteroidales</taxon>
        <taxon>Porphyromonadaceae</taxon>
        <taxon>Porphyromonas</taxon>
    </lineage>
</organism>
<dbReference type="InterPro" id="IPR000774">
    <property type="entry name" value="PPIase_FKBP_N"/>
</dbReference>
<dbReference type="PROSITE" id="PS51257">
    <property type="entry name" value="PROKAR_LIPOPROTEIN"/>
    <property type="match status" value="1"/>
</dbReference>
<dbReference type="InterPro" id="IPR046357">
    <property type="entry name" value="PPIase_dom_sf"/>
</dbReference>
<reference evidence="9 10" key="1">
    <citation type="submission" date="2012-05" db="EMBL/GenBank/DDBJ databases">
        <authorList>
            <person name="Weinstock G."/>
            <person name="Sodergren E."/>
            <person name="Lobos E.A."/>
            <person name="Fulton L."/>
            <person name="Fulton R."/>
            <person name="Courtney L."/>
            <person name="Fronick C."/>
            <person name="O'Laughlin M."/>
            <person name="Godfrey J."/>
            <person name="Wilson R.M."/>
            <person name="Miner T."/>
            <person name="Farmer C."/>
            <person name="Delehaunty K."/>
            <person name="Cordes M."/>
            <person name="Minx P."/>
            <person name="Tomlinson C."/>
            <person name="Chen J."/>
            <person name="Wollam A."/>
            <person name="Pepin K.H."/>
            <person name="Bhonagiri V."/>
            <person name="Zhang X."/>
            <person name="Suruliraj S."/>
            <person name="Warren W."/>
            <person name="Mitreva M."/>
            <person name="Mardis E.R."/>
            <person name="Wilson R.K."/>
        </authorList>
    </citation>
    <scope>NUCLEOTIDE SEQUENCE [LARGE SCALE GENOMIC DNA]</scope>
    <source>
        <strain evidence="9 10">F0037</strain>
    </source>
</reference>
<evidence type="ECO:0000256" key="7">
    <source>
        <dbReference type="SAM" id="SignalP"/>
    </source>
</evidence>
<comment type="caution">
    <text evidence="9">The sequence shown here is derived from an EMBL/GenBank/DDBJ whole genome shotgun (WGS) entry which is preliminary data.</text>
</comment>
<dbReference type="EC" id="5.2.1.8" evidence="6"/>
<proteinExistence type="inferred from homology"/>
<keyword evidence="3 5" id="KW-0697">Rotamase</keyword>
<dbReference type="InterPro" id="IPR036944">
    <property type="entry name" value="PPIase_FKBP_N_sf"/>
</dbReference>
<dbReference type="Gene3D" id="1.10.287.460">
    <property type="entry name" value="Peptidyl-prolyl cis-trans isomerase, FKBP-type, N-terminal domain"/>
    <property type="match status" value="2"/>
</dbReference>
<comment type="catalytic activity">
    <reaction evidence="1 5 6">
        <text>[protein]-peptidylproline (omega=180) = [protein]-peptidylproline (omega=0)</text>
        <dbReference type="Rhea" id="RHEA:16237"/>
        <dbReference type="Rhea" id="RHEA-COMP:10747"/>
        <dbReference type="Rhea" id="RHEA-COMP:10748"/>
        <dbReference type="ChEBI" id="CHEBI:83833"/>
        <dbReference type="ChEBI" id="CHEBI:83834"/>
        <dbReference type="EC" id="5.2.1.8"/>
    </reaction>
</comment>
<dbReference type="PANTHER" id="PTHR43811">
    <property type="entry name" value="FKBP-TYPE PEPTIDYL-PROLYL CIS-TRANS ISOMERASE FKPA"/>
    <property type="match status" value="1"/>
</dbReference>
<dbReference type="SUPFAM" id="SSF54534">
    <property type="entry name" value="FKBP-like"/>
    <property type="match status" value="1"/>
</dbReference>
<dbReference type="HOGENOM" id="CLU_013615_0_0_10"/>
<dbReference type="InterPro" id="IPR001179">
    <property type="entry name" value="PPIase_FKBP_dom"/>
</dbReference>
<evidence type="ECO:0000256" key="4">
    <source>
        <dbReference type="ARBA" id="ARBA00023235"/>
    </source>
</evidence>
<evidence type="ECO:0000256" key="3">
    <source>
        <dbReference type="ARBA" id="ARBA00023110"/>
    </source>
</evidence>
<dbReference type="eggNOG" id="COG0545">
    <property type="taxonomic scope" value="Bacteria"/>
</dbReference>
<dbReference type="AlphaFoldDB" id="L1NDU3"/>
<keyword evidence="4 5" id="KW-0413">Isomerase</keyword>
<dbReference type="Pfam" id="PF01346">
    <property type="entry name" value="FKBP_N"/>
    <property type="match status" value="1"/>
</dbReference>
<dbReference type="Pfam" id="PF00254">
    <property type="entry name" value="FKBP_C"/>
    <property type="match status" value="1"/>
</dbReference>
<evidence type="ECO:0000313" key="9">
    <source>
        <dbReference type="EMBL" id="EKY01506.1"/>
    </source>
</evidence>
<protein>
    <recommendedName>
        <fullName evidence="6">Peptidyl-prolyl cis-trans isomerase</fullName>
        <ecNumber evidence="6">5.2.1.8</ecNumber>
    </recommendedName>
</protein>
<gene>
    <name evidence="9" type="ORF">HMPREF9134_00883</name>
</gene>
<evidence type="ECO:0000256" key="6">
    <source>
        <dbReference type="RuleBase" id="RU003915"/>
    </source>
</evidence>
<dbReference type="Gene3D" id="3.10.50.40">
    <property type="match status" value="1"/>
</dbReference>
<evidence type="ECO:0000259" key="8">
    <source>
        <dbReference type="PROSITE" id="PS50059"/>
    </source>
</evidence>
<dbReference type="PROSITE" id="PS50059">
    <property type="entry name" value="FKBP_PPIASE"/>
    <property type="match status" value="1"/>
</dbReference>
<feature type="domain" description="PPIase FKBP-type" evidence="8">
    <location>
        <begin position="204"/>
        <end position="288"/>
    </location>
</feature>
<dbReference type="PANTHER" id="PTHR43811:SF19">
    <property type="entry name" value="39 KDA FK506-BINDING NUCLEAR PROTEIN"/>
    <property type="match status" value="1"/>
</dbReference>
<dbReference type="PATRIC" id="fig|1127696.3.peg.804"/>
<name>L1NDU3_9PORP</name>
<dbReference type="RefSeq" id="WP_005469258.1">
    <property type="nucleotide sequence ID" value="NZ_KB291046.1"/>
</dbReference>
<comment type="similarity">
    <text evidence="2 6">Belongs to the FKBP-type PPIase family.</text>
</comment>
<feature type="signal peptide" evidence="7">
    <location>
        <begin position="1"/>
        <end position="19"/>
    </location>
</feature>
<evidence type="ECO:0000256" key="5">
    <source>
        <dbReference type="PROSITE-ProRule" id="PRU00277"/>
    </source>
</evidence>
<evidence type="ECO:0000256" key="2">
    <source>
        <dbReference type="ARBA" id="ARBA00006577"/>
    </source>
</evidence>
<dbReference type="Proteomes" id="UP000010408">
    <property type="component" value="Unassembled WGS sequence"/>
</dbReference>
<accession>L1NDU3</accession>
<keyword evidence="7" id="KW-0732">Signal</keyword>
<evidence type="ECO:0000313" key="10">
    <source>
        <dbReference type="Proteomes" id="UP000010408"/>
    </source>
</evidence>
<dbReference type="GO" id="GO:0006457">
    <property type="term" value="P:protein folding"/>
    <property type="evidence" value="ECO:0007669"/>
    <property type="project" value="InterPro"/>
</dbReference>
<dbReference type="STRING" id="1127696.HMPREF9134_00883"/>
<sequence length="301" mass="32524">MKKISILLAASAMALGLFSCNKEGSTNLKDNADSVSYAVGFGNASELLNAIQGAKAQGQDVDSALFFKGFEEGFNSDTTKLWYYVGQMQGVQAAQRFKDDSTLNKAMFMAGFKKALGVDSATRVVLSDSLNVIAQKYYELKAEADRKKYEAEMEKQMEEQYGENKTKGAAFIAEFKKEAGVKTTASGLAYQVIKEGNGATPTATDQVQVNYVGKLIDGTVFDESKGKPAEFRVDGVIKGWTEILQLMKAGSKVKVVIPQDLAYGARYAGEKIPPFSTLVFEIELVKVLPAAAADSTSADEL</sequence>
<dbReference type="GO" id="GO:0003755">
    <property type="term" value="F:peptidyl-prolyl cis-trans isomerase activity"/>
    <property type="evidence" value="ECO:0007669"/>
    <property type="project" value="UniProtKB-UniRule"/>
</dbReference>
<dbReference type="EMBL" id="AMEQ01000025">
    <property type="protein sequence ID" value="EKY01506.1"/>
    <property type="molecule type" value="Genomic_DNA"/>
</dbReference>